<dbReference type="Proteomes" id="UP000334019">
    <property type="component" value="Chromosome"/>
</dbReference>
<dbReference type="InterPro" id="IPR007922">
    <property type="entry name" value="DciA-like"/>
</dbReference>
<feature type="compositionally biased region" description="Low complexity" evidence="1">
    <location>
        <begin position="1"/>
        <end position="13"/>
    </location>
</feature>
<protein>
    <submittedName>
        <fullName evidence="2">DUF721 domain-containing protein</fullName>
    </submittedName>
</protein>
<keyword evidence="3" id="KW-1185">Reference proteome</keyword>
<proteinExistence type="predicted"/>
<evidence type="ECO:0000256" key="1">
    <source>
        <dbReference type="SAM" id="MobiDB-lite"/>
    </source>
</evidence>
<name>A0A5Q2RD36_9ACTN</name>
<dbReference type="KEGG" id="atq:GH723_00020"/>
<dbReference type="Pfam" id="PF05258">
    <property type="entry name" value="DciA"/>
    <property type="match status" value="1"/>
</dbReference>
<gene>
    <name evidence="2" type="ORF">GH723_00020</name>
</gene>
<dbReference type="PANTHER" id="PTHR36456:SF1">
    <property type="entry name" value="UPF0232 PROTEIN SCO3875"/>
    <property type="match status" value="1"/>
</dbReference>
<dbReference type="PANTHER" id="PTHR36456">
    <property type="entry name" value="UPF0232 PROTEIN SCO3875"/>
    <property type="match status" value="1"/>
</dbReference>
<sequence length="112" mass="11772">MIGGVPWSPLPDADGPPPEPVGPSIERVLRSLGAPSSDGLAALFEDWGGVVGEAIASATQPLALEDGRLLVAVRDGGWASQIRWMEPDLLVKVARRLGDGVVTSIEARVRPR</sequence>
<dbReference type="EMBL" id="CP045851">
    <property type="protein sequence ID" value="QGG93624.1"/>
    <property type="molecule type" value="Genomic_DNA"/>
</dbReference>
<evidence type="ECO:0000313" key="3">
    <source>
        <dbReference type="Proteomes" id="UP000334019"/>
    </source>
</evidence>
<reference evidence="2 3" key="1">
    <citation type="submission" date="2019-11" db="EMBL/GenBank/DDBJ databases">
        <authorList>
            <person name="He Y."/>
        </authorList>
    </citation>
    <scope>NUCLEOTIDE SEQUENCE [LARGE SCALE GENOMIC DNA]</scope>
    <source>
        <strain evidence="2 3">SCSIO 58843</strain>
    </source>
</reference>
<accession>A0A5Q2RD36</accession>
<dbReference type="AlphaFoldDB" id="A0A5Q2RD36"/>
<organism evidence="2 3">
    <name type="scientific">Actinomarinicola tropica</name>
    <dbReference type="NCBI Taxonomy" id="2789776"/>
    <lineage>
        <taxon>Bacteria</taxon>
        <taxon>Bacillati</taxon>
        <taxon>Actinomycetota</taxon>
        <taxon>Acidimicrobiia</taxon>
        <taxon>Acidimicrobiales</taxon>
        <taxon>Iamiaceae</taxon>
        <taxon>Actinomarinicola</taxon>
    </lineage>
</organism>
<evidence type="ECO:0000313" key="2">
    <source>
        <dbReference type="EMBL" id="QGG93624.1"/>
    </source>
</evidence>
<feature type="region of interest" description="Disordered" evidence="1">
    <location>
        <begin position="1"/>
        <end position="25"/>
    </location>
</feature>